<feature type="region of interest" description="Disordered" evidence="6">
    <location>
        <begin position="270"/>
        <end position="331"/>
    </location>
</feature>
<protein>
    <recommendedName>
        <fullName evidence="7">Fork-head domain-containing protein</fullName>
    </recommendedName>
</protein>
<dbReference type="SUPFAM" id="SSF46785">
    <property type="entry name" value="Winged helix' DNA-binding domain"/>
    <property type="match status" value="1"/>
</dbReference>
<feature type="compositionally biased region" description="Basic and acidic residues" evidence="6">
    <location>
        <begin position="380"/>
        <end position="401"/>
    </location>
</feature>
<comment type="caution">
    <text evidence="8">The sequence shown here is derived from an EMBL/GenBank/DDBJ whole genome shotgun (WGS) entry which is preliminary data.</text>
</comment>
<name>A0AAN6EZ07_EXODE</name>
<dbReference type="InterPro" id="IPR036388">
    <property type="entry name" value="WH-like_DNA-bd_sf"/>
</dbReference>
<dbReference type="EMBL" id="JAJGCB010000004">
    <property type="protein sequence ID" value="KAJ8992936.1"/>
    <property type="molecule type" value="Genomic_DNA"/>
</dbReference>
<feature type="domain" description="Fork-head" evidence="7">
    <location>
        <begin position="179"/>
        <end position="272"/>
    </location>
</feature>
<evidence type="ECO:0000256" key="4">
    <source>
        <dbReference type="ARBA" id="ARBA00023242"/>
    </source>
</evidence>
<dbReference type="GO" id="GO:0000978">
    <property type="term" value="F:RNA polymerase II cis-regulatory region sequence-specific DNA binding"/>
    <property type="evidence" value="ECO:0007669"/>
    <property type="project" value="TreeGrafter"/>
</dbReference>
<evidence type="ECO:0000256" key="3">
    <source>
        <dbReference type="ARBA" id="ARBA00023163"/>
    </source>
</evidence>
<feature type="compositionally biased region" description="Low complexity" evidence="6">
    <location>
        <begin position="284"/>
        <end position="301"/>
    </location>
</feature>
<dbReference type="InterPro" id="IPR045912">
    <property type="entry name" value="FOXJ2/3-like"/>
</dbReference>
<dbReference type="PROSITE" id="PS00658">
    <property type="entry name" value="FORK_HEAD_2"/>
    <property type="match status" value="1"/>
</dbReference>
<evidence type="ECO:0000256" key="6">
    <source>
        <dbReference type="SAM" id="MobiDB-lite"/>
    </source>
</evidence>
<dbReference type="PANTHER" id="PTHR46078">
    <property type="entry name" value="FORKHEAD BOX PROTEIN J2 FAMILY MEMBER"/>
    <property type="match status" value="1"/>
</dbReference>
<comment type="subcellular location">
    <subcellularLocation>
        <location evidence="5">Nucleus</location>
    </subcellularLocation>
</comment>
<evidence type="ECO:0000259" key="7">
    <source>
        <dbReference type="PROSITE" id="PS50039"/>
    </source>
</evidence>
<keyword evidence="3" id="KW-0804">Transcription</keyword>
<dbReference type="InterPro" id="IPR030456">
    <property type="entry name" value="TF_fork_head_CS_2"/>
</dbReference>
<dbReference type="AlphaFoldDB" id="A0AAN6EZ07"/>
<reference evidence="8" key="1">
    <citation type="submission" date="2023-01" db="EMBL/GenBank/DDBJ databases">
        <title>Exophiala dermititidis isolated from Cystic Fibrosis Patient.</title>
        <authorList>
            <person name="Kurbessoian T."/>
            <person name="Crocker A."/>
            <person name="Murante D."/>
            <person name="Hogan D.A."/>
            <person name="Stajich J.E."/>
        </authorList>
    </citation>
    <scope>NUCLEOTIDE SEQUENCE</scope>
    <source>
        <strain evidence="8">Ex8</strain>
    </source>
</reference>
<dbReference type="SMART" id="SM00339">
    <property type="entry name" value="FH"/>
    <property type="match status" value="1"/>
</dbReference>
<feature type="region of interest" description="Disordered" evidence="6">
    <location>
        <begin position="151"/>
        <end position="172"/>
    </location>
</feature>
<dbReference type="PANTHER" id="PTHR46078:SF2">
    <property type="entry name" value="FORK-HEAD DOMAIN-CONTAINING PROTEIN"/>
    <property type="match status" value="1"/>
</dbReference>
<feature type="DNA-binding region" description="Fork-head" evidence="5">
    <location>
        <begin position="179"/>
        <end position="272"/>
    </location>
</feature>
<evidence type="ECO:0000313" key="8">
    <source>
        <dbReference type="EMBL" id="KAJ8992936.1"/>
    </source>
</evidence>
<dbReference type="GO" id="GO:0000981">
    <property type="term" value="F:DNA-binding transcription factor activity, RNA polymerase II-specific"/>
    <property type="evidence" value="ECO:0007669"/>
    <property type="project" value="TreeGrafter"/>
</dbReference>
<dbReference type="Gene3D" id="1.10.10.10">
    <property type="entry name" value="Winged helix-like DNA-binding domain superfamily/Winged helix DNA-binding domain"/>
    <property type="match status" value="1"/>
</dbReference>
<evidence type="ECO:0000313" key="9">
    <source>
        <dbReference type="Proteomes" id="UP001161757"/>
    </source>
</evidence>
<evidence type="ECO:0000256" key="5">
    <source>
        <dbReference type="PROSITE-ProRule" id="PRU00089"/>
    </source>
</evidence>
<gene>
    <name evidence="8" type="ORF">HRR80_002978</name>
</gene>
<evidence type="ECO:0000256" key="2">
    <source>
        <dbReference type="ARBA" id="ARBA00023125"/>
    </source>
</evidence>
<organism evidence="8 9">
    <name type="scientific">Exophiala dermatitidis</name>
    <name type="common">Black yeast-like fungus</name>
    <name type="synonym">Wangiella dermatitidis</name>
    <dbReference type="NCBI Taxonomy" id="5970"/>
    <lineage>
        <taxon>Eukaryota</taxon>
        <taxon>Fungi</taxon>
        <taxon>Dikarya</taxon>
        <taxon>Ascomycota</taxon>
        <taxon>Pezizomycotina</taxon>
        <taxon>Eurotiomycetes</taxon>
        <taxon>Chaetothyriomycetidae</taxon>
        <taxon>Chaetothyriales</taxon>
        <taxon>Herpotrichiellaceae</taxon>
        <taxon>Exophiala</taxon>
    </lineage>
</organism>
<evidence type="ECO:0000256" key="1">
    <source>
        <dbReference type="ARBA" id="ARBA00023015"/>
    </source>
</evidence>
<accession>A0AAN6EZ07</accession>
<sequence length="410" mass="45672">MYEMEVDDSPHQLEAYNNMMGSQLPDIMSRTLHDHNSHPSTSEAASLPLFQGGILQELHPLLKVEAVMDETLEPVGTGQEHHPPLVSTQVQLSDLELGPTWFSQQTYPTLVGARPMSTTALDSWPFLPCSAELTPPYSTYHYFDDSDGRSPWSSSPEFAHSQPLTSHGEVGEGITDKPYARLIYEALMQAPGHKMMLRDIYEWFRLNTTKPQESGSNGWQNSIRHNLSMNQAFENDRESSRSSARKANSVWMLTEDAIAHGVQSTTRYRKTGGARKVTPNRAPAIQRQRSGARGGRAARWAARQRRPGNPLHTEGTPSCSPTTPSQSDVSEYQSFEYNELRPALLHWPMTPVDDSLHLADGAMQNMCLSPQRSIDASQSGHRDEGLHSEELVLRCLTDRQSHGSGSPRTG</sequence>
<dbReference type="GO" id="GO:0005634">
    <property type="term" value="C:nucleus"/>
    <property type="evidence" value="ECO:0007669"/>
    <property type="project" value="UniProtKB-SubCell"/>
</dbReference>
<keyword evidence="4 5" id="KW-0539">Nucleus</keyword>
<dbReference type="Pfam" id="PF00250">
    <property type="entry name" value="Forkhead"/>
    <property type="match status" value="1"/>
</dbReference>
<dbReference type="InterPro" id="IPR001766">
    <property type="entry name" value="Fork_head_dom"/>
</dbReference>
<dbReference type="InterPro" id="IPR036390">
    <property type="entry name" value="WH_DNA-bd_sf"/>
</dbReference>
<feature type="region of interest" description="Disordered" evidence="6">
    <location>
        <begin position="373"/>
        <end position="410"/>
    </location>
</feature>
<keyword evidence="1" id="KW-0805">Transcription regulation</keyword>
<keyword evidence="2 5" id="KW-0238">DNA-binding</keyword>
<dbReference type="Proteomes" id="UP001161757">
    <property type="component" value="Unassembled WGS sequence"/>
</dbReference>
<dbReference type="PROSITE" id="PS50039">
    <property type="entry name" value="FORK_HEAD_3"/>
    <property type="match status" value="1"/>
</dbReference>
<proteinExistence type="predicted"/>
<feature type="compositionally biased region" description="Low complexity" evidence="6">
    <location>
        <begin position="316"/>
        <end position="325"/>
    </location>
</feature>